<evidence type="ECO:0000256" key="5">
    <source>
        <dbReference type="ARBA" id="ARBA00023163"/>
    </source>
</evidence>
<reference evidence="7 8" key="1">
    <citation type="submission" date="2017-07" db="EMBL/GenBank/DDBJ databases">
        <title>A draft genome sequence of Komagataeibacter sp. T5K1.</title>
        <authorList>
            <person name="Skraban J."/>
            <person name="Cleenwerck I."/>
            <person name="Vandamme P."/>
            <person name="Trcek J."/>
        </authorList>
    </citation>
    <scope>NUCLEOTIDE SEQUENCE [LARGE SCALE GENOMIC DNA]</scope>
    <source>
        <strain evidence="7 8">T5K1</strain>
    </source>
</reference>
<dbReference type="GO" id="GO:0032993">
    <property type="term" value="C:protein-DNA complex"/>
    <property type="evidence" value="ECO:0007669"/>
    <property type="project" value="TreeGrafter"/>
</dbReference>
<dbReference type="GO" id="GO:0003700">
    <property type="term" value="F:DNA-binding transcription factor activity"/>
    <property type="evidence" value="ECO:0007669"/>
    <property type="project" value="InterPro"/>
</dbReference>
<protein>
    <submittedName>
        <fullName evidence="7">LysR family transcriptional regulator</fullName>
    </submittedName>
</protein>
<evidence type="ECO:0000313" key="7">
    <source>
        <dbReference type="EMBL" id="PYD76179.1"/>
    </source>
</evidence>
<keyword evidence="2" id="KW-0805">Transcription regulation</keyword>
<dbReference type="PROSITE" id="PS50931">
    <property type="entry name" value="HTH_LYSR"/>
    <property type="match status" value="1"/>
</dbReference>
<sequence length="321" mass="35359">MLPMPSAQQLRYLVTLAELRHFGRAARSCAVTQSTLSAGILALERQMNVQLLDRNVGKKVVFTPLGNEVVARARLALEALQSVLDVAAASHEPMSGLLRIGVIPTIGPFVVPDLIRRLRQGFARMRLSLNEDLTHHVLEKLSLGRLDLVLLAMPCDCADSETWPLWRDAFMLAMPESHPLSKLSAVPVERIVSERMIMLEDGHCLRDQTLALCRQVRGWSRAEGGEEFTVTSLHTMVEMVGAGLGVALLPQMAVEAGLLREQAVVARPVTGGQAWRTIGLAWRPRSPRMGDFRTLAPFFIPPHLSTREGKASRAPFSGDKK</sequence>
<gene>
    <name evidence="7" type="ORF">CFR71_04775</name>
</gene>
<dbReference type="Gene3D" id="3.40.190.10">
    <property type="entry name" value="Periplasmic binding protein-like II"/>
    <property type="match status" value="2"/>
</dbReference>
<dbReference type="SUPFAM" id="SSF46785">
    <property type="entry name" value="Winged helix' DNA-binding domain"/>
    <property type="match status" value="1"/>
</dbReference>
<evidence type="ECO:0000313" key="8">
    <source>
        <dbReference type="Proteomes" id="UP000247609"/>
    </source>
</evidence>
<keyword evidence="5" id="KW-0804">Transcription</keyword>
<proteinExistence type="inferred from homology"/>
<dbReference type="Gene3D" id="1.10.10.10">
    <property type="entry name" value="Winged helix-like DNA-binding domain superfamily/Winged helix DNA-binding domain"/>
    <property type="match status" value="1"/>
</dbReference>
<dbReference type="InterPro" id="IPR005119">
    <property type="entry name" value="LysR_subst-bd"/>
</dbReference>
<dbReference type="Pfam" id="PF03466">
    <property type="entry name" value="LysR_substrate"/>
    <property type="match status" value="1"/>
</dbReference>
<evidence type="ECO:0000256" key="3">
    <source>
        <dbReference type="ARBA" id="ARBA00023125"/>
    </source>
</evidence>
<dbReference type="SUPFAM" id="SSF53850">
    <property type="entry name" value="Periplasmic binding protein-like II"/>
    <property type="match status" value="1"/>
</dbReference>
<accession>A0A318QLR7</accession>
<evidence type="ECO:0000259" key="6">
    <source>
        <dbReference type="PROSITE" id="PS50931"/>
    </source>
</evidence>
<name>A0A318QLR7_9PROT</name>
<dbReference type="PANTHER" id="PTHR30346:SF26">
    <property type="entry name" value="HYDROGEN PEROXIDE-INDUCIBLE GENES ACTIVATOR"/>
    <property type="match status" value="1"/>
</dbReference>
<dbReference type="EMBL" id="NOXG01000003">
    <property type="protein sequence ID" value="PYD76179.1"/>
    <property type="molecule type" value="Genomic_DNA"/>
</dbReference>
<dbReference type="PANTHER" id="PTHR30346">
    <property type="entry name" value="TRANSCRIPTIONAL DUAL REGULATOR HCAR-RELATED"/>
    <property type="match status" value="1"/>
</dbReference>
<dbReference type="GO" id="GO:0003677">
    <property type="term" value="F:DNA binding"/>
    <property type="evidence" value="ECO:0007669"/>
    <property type="project" value="UniProtKB-KW"/>
</dbReference>
<organism evidence="7 8">
    <name type="scientific">Novacetimonas pomaceti</name>
    <dbReference type="NCBI Taxonomy" id="2021998"/>
    <lineage>
        <taxon>Bacteria</taxon>
        <taxon>Pseudomonadati</taxon>
        <taxon>Pseudomonadota</taxon>
        <taxon>Alphaproteobacteria</taxon>
        <taxon>Acetobacterales</taxon>
        <taxon>Acetobacteraceae</taxon>
        <taxon>Novacetimonas</taxon>
    </lineage>
</organism>
<keyword evidence="3" id="KW-0238">DNA-binding</keyword>
<comment type="caution">
    <text evidence="7">The sequence shown here is derived from an EMBL/GenBank/DDBJ whole genome shotgun (WGS) entry which is preliminary data.</text>
</comment>
<dbReference type="InterPro" id="IPR036390">
    <property type="entry name" value="WH_DNA-bd_sf"/>
</dbReference>
<comment type="similarity">
    <text evidence="1">Belongs to the LysR transcriptional regulatory family.</text>
</comment>
<keyword evidence="4" id="KW-0010">Activator</keyword>
<evidence type="ECO:0000256" key="4">
    <source>
        <dbReference type="ARBA" id="ARBA00023159"/>
    </source>
</evidence>
<dbReference type="RefSeq" id="WP_110527876.1">
    <property type="nucleotide sequence ID" value="NZ_NOXG01000003.1"/>
</dbReference>
<dbReference type="InterPro" id="IPR036388">
    <property type="entry name" value="WH-like_DNA-bd_sf"/>
</dbReference>
<evidence type="ECO:0000256" key="1">
    <source>
        <dbReference type="ARBA" id="ARBA00009437"/>
    </source>
</evidence>
<dbReference type="InterPro" id="IPR000847">
    <property type="entry name" value="LysR_HTH_N"/>
</dbReference>
<dbReference type="AlphaFoldDB" id="A0A318QLR7"/>
<dbReference type="Proteomes" id="UP000247609">
    <property type="component" value="Unassembled WGS sequence"/>
</dbReference>
<dbReference type="Pfam" id="PF00126">
    <property type="entry name" value="HTH_1"/>
    <property type="match status" value="1"/>
</dbReference>
<evidence type="ECO:0000256" key="2">
    <source>
        <dbReference type="ARBA" id="ARBA00023015"/>
    </source>
</evidence>
<feature type="domain" description="HTH lysR-type" evidence="6">
    <location>
        <begin position="5"/>
        <end position="63"/>
    </location>
</feature>
<dbReference type="CDD" id="cd08411">
    <property type="entry name" value="PBP2_OxyR"/>
    <property type="match status" value="1"/>
</dbReference>